<dbReference type="SMART" id="SM00347">
    <property type="entry name" value="HTH_MARR"/>
    <property type="match status" value="1"/>
</dbReference>
<dbReference type="InterPro" id="IPR036390">
    <property type="entry name" value="WH_DNA-bd_sf"/>
</dbReference>
<dbReference type="RefSeq" id="WP_344913655.1">
    <property type="nucleotide sequence ID" value="NZ_BAABAQ010000001.1"/>
</dbReference>
<keyword evidence="6" id="KW-1185">Reference proteome</keyword>
<protein>
    <recommendedName>
        <fullName evidence="4">HTH marR-type domain-containing protein</fullName>
    </recommendedName>
</protein>
<dbReference type="InterPro" id="IPR023187">
    <property type="entry name" value="Tscrpt_reg_MarR-type_CS"/>
</dbReference>
<evidence type="ECO:0000256" key="2">
    <source>
        <dbReference type="ARBA" id="ARBA00023125"/>
    </source>
</evidence>
<dbReference type="InterPro" id="IPR036388">
    <property type="entry name" value="WH-like_DNA-bd_sf"/>
</dbReference>
<dbReference type="EMBL" id="BAABAQ010000001">
    <property type="protein sequence ID" value="GAA4179435.1"/>
    <property type="molecule type" value="Genomic_DNA"/>
</dbReference>
<dbReference type="PRINTS" id="PR00598">
    <property type="entry name" value="HTHMARR"/>
</dbReference>
<dbReference type="PANTHER" id="PTHR42756">
    <property type="entry name" value="TRANSCRIPTIONAL REGULATOR, MARR"/>
    <property type="match status" value="1"/>
</dbReference>
<evidence type="ECO:0000256" key="3">
    <source>
        <dbReference type="ARBA" id="ARBA00023163"/>
    </source>
</evidence>
<evidence type="ECO:0000313" key="6">
    <source>
        <dbReference type="Proteomes" id="UP001501251"/>
    </source>
</evidence>
<accession>A0ABP8A7U3</accession>
<keyword evidence="2" id="KW-0238">DNA-binding</keyword>
<dbReference type="PROSITE" id="PS50995">
    <property type="entry name" value="HTH_MARR_2"/>
    <property type="match status" value="1"/>
</dbReference>
<dbReference type="Pfam" id="PF01047">
    <property type="entry name" value="MarR"/>
    <property type="match status" value="1"/>
</dbReference>
<organism evidence="5 6">
    <name type="scientific">Streptosporangium oxazolinicum</name>
    <dbReference type="NCBI Taxonomy" id="909287"/>
    <lineage>
        <taxon>Bacteria</taxon>
        <taxon>Bacillati</taxon>
        <taxon>Actinomycetota</taxon>
        <taxon>Actinomycetes</taxon>
        <taxon>Streptosporangiales</taxon>
        <taxon>Streptosporangiaceae</taxon>
        <taxon>Streptosporangium</taxon>
    </lineage>
</organism>
<comment type="caution">
    <text evidence="5">The sequence shown here is derived from an EMBL/GenBank/DDBJ whole genome shotgun (WGS) entry which is preliminary data.</text>
</comment>
<evidence type="ECO:0000313" key="5">
    <source>
        <dbReference type="EMBL" id="GAA4179435.1"/>
    </source>
</evidence>
<evidence type="ECO:0000256" key="1">
    <source>
        <dbReference type="ARBA" id="ARBA00023015"/>
    </source>
</evidence>
<feature type="domain" description="HTH marR-type" evidence="4">
    <location>
        <begin position="36"/>
        <end position="168"/>
    </location>
</feature>
<gene>
    <name evidence="5" type="ORF">GCM10022252_00920</name>
</gene>
<dbReference type="PROSITE" id="PS01117">
    <property type="entry name" value="HTH_MARR_1"/>
    <property type="match status" value="1"/>
</dbReference>
<dbReference type="Gene3D" id="1.10.10.10">
    <property type="entry name" value="Winged helix-like DNA-binding domain superfamily/Winged helix DNA-binding domain"/>
    <property type="match status" value="1"/>
</dbReference>
<keyword evidence="3" id="KW-0804">Transcription</keyword>
<keyword evidence="1" id="KW-0805">Transcription regulation</keyword>
<reference evidence="6" key="1">
    <citation type="journal article" date="2019" name="Int. J. Syst. Evol. Microbiol.">
        <title>The Global Catalogue of Microorganisms (GCM) 10K type strain sequencing project: providing services to taxonomists for standard genome sequencing and annotation.</title>
        <authorList>
            <consortium name="The Broad Institute Genomics Platform"/>
            <consortium name="The Broad Institute Genome Sequencing Center for Infectious Disease"/>
            <person name="Wu L."/>
            <person name="Ma J."/>
        </authorList>
    </citation>
    <scope>NUCLEOTIDE SEQUENCE [LARGE SCALE GENOMIC DNA]</scope>
    <source>
        <strain evidence="6">JCM 17388</strain>
    </source>
</reference>
<dbReference type="PANTHER" id="PTHR42756:SF1">
    <property type="entry name" value="TRANSCRIPTIONAL REPRESSOR OF EMRAB OPERON"/>
    <property type="match status" value="1"/>
</dbReference>
<proteinExistence type="predicted"/>
<dbReference type="CDD" id="cd00090">
    <property type="entry name" value="HTH_ARSR"/>
    <property type="match status" value="1"/>
</dbReference>
<dbReference type="SUPFAM" id="SSF46785">
    <property type="entry name" value="Winged helix' DNA-binding domain"/>
    <property type="match status" value="1"/>
</dbReference>
<evidence type="ECO:0000259" key="4">
    <source>
        <dbReference type="PROSITE" id="PS50995"/>
    </source>
</evidence>
<dbReference type="InterPro" id="IPR011991">
    <property type="entry name" value="ArsR-like_HTH"/>
</dbReference>
<sequence length="191" mass="20669">MAEPLIDEECDATEACPAPQGGAADDETVKGCVEYGSGLNCLMTYATRGHRVLLASLLGEIDLYPGQERVMGALWDNGPQSQNALAKIVGIDVSTMTKTLQRLERSGFVSRRPDPANRRISIVDITPRGHALRPEVDRVLAEMHHRMTQGLTAAQTDELSSLLTVVRDNLCREARVVEGPEAHPVGAARVS</sequence>
<dbReference type="InterPro" id="IPR000835">
    <property type="entry name" value="HTH_MarR-typ"/>
</dbReference>
<name>A0ABP8A7U3_9ACTN</name>
<dbReference type="Proteomes" id="UP001501251">
    <property type="component" value="Unassembled WGS sequence"/>
</dbReference>